<evidence type="ECO:0000313" key="1">
    <source>
        <dbReference type="EMBL" id="OIT28595.1"/>
    </source>
</evidence>
<protein>
    <submittedName>
        <fullName evidence="1">Uncharacterized protein</fullName>
    </submittedName>
</protein>
<sequence>KTEEMEHVRSRVKKKDKKVITVFLNVLAALEAIADAIKGLAGCSNDGSQGVNCFPKGSHFELRLSFFFVLPSF</sequence>
<feature type="non-terminal residue" evidence="1">
    <location>
        <position position="1"/>
    </location>
</feature>
<dbReference type="AlphaFoldDB" id="A0A314KGY4"/>
<dbReference type="Gramene" id="OIT28595">
    <property type="protein sequence ID" value="OIT28595"/>
    <property type="gene ID" value="A4A49_58840"/>
</dbReference>
<comment type="caution">
    <text evidence="1">The sequence shown here is derived from an EMBL/GenBank/DDBJ whole genome shotgun (WGS) entry which is preliminary data.</text>
</comment>
<keyword evidence="2" id="KW-1185">Reference proteome</keyword>
<evidence type="ECO:0000313" key="2">
    <source>
        <dbReference type="Proteomes" id="UP000187609"/>
    </source>
</evidence>
<name>A0A314KGY4_NICAT</name>
<proteinExistence type="predicted"/>
<gene>
    <name evidence="1" type="ORF">A4A49_58840</name>
</gene>
<organism evidence="1 2">
    <name type="scientific">Nicotiana attenuata</name>
    <name type="common">Coyote tobacco</name>
    <dbReference type="NCBI Taxonomy" id="49451"/>
    <lineage>
        <taxon>Eukaryota</taxon>
        <taxon>Viridiplantae</taxon>
        <taxon>Streptophyta</taxon>
        <taxon>Embryophyta</taxon>
        <taxon>Tracheophyta</taxon>
        <taxon>Spermatophyta</taxon>
        <taxon>Magnoliopsida</taxon>
        <taxon>eudicotyledons</taxon>
        <taxon>Gunneridae</taxon>
        <taxon>Pentapetalae</taxon>
        <taxon>asterids</taxon>
        <taxon>lamiids</taxon>
        <taxon>Solanales</taxon>
        <taxon>Solanaceae</taxon>
        <taxon>Nicotianoideae</taxon>
        <taxon>Nicotianeae</taxon>
        <taxon>Nicotiana</taxon>
    </lineage>
</organism>
<accession>A0A314KGY4</accession>
<dbReference type="Proteomes" id="UP000187609">
    <property type="component" value="Unassembled WGS sequence"/>
</dbReference>
<reference evidence="1" key="1">
    <citation type="submission" date="2016-11" db="EMBL/GenBank/DDBJ databases">
        <title>The genome of Nicotiana attenuata.</title>
        <authorList>
            <person name="Xu S."/>
            <person name="Brockmoeller T."/>
            <person name="Gaquerel E."/>
            <person name="Navarro A."/>
            <person name="Kuhl H."/>
            <person name="Gase K."/>
            <person name="Ling Z."/>
            <person name="Zhou W."/>
            <person name="Kreitzer C."/>
            <person name="Stanke M."/>
            <person name="Tang H."/>
            <person name="Lyons E."/>
            <person name="Pandey P."/>
            <person name="Pandey S.P."/>
            <person name="Timmermann B."/>
            <person name="Baldwin I.T."/>
        </authorList>
    </citation>
    <scope>NUCLEOTIDE SEQUENCE [LARGE SCALE GENOMIC DNA]</scope>
    <source>
        <strain evidence="1">UT</strain>
    </source>
</reference>
<dbReference type="EMBL" id="MJEQ01002012">
    <property type="protein sequence ID" value="OIT28595.1"/>
    <property type="molecule type" value="Genomic_DNA"/>
</dbReference>